<feature type="domain" description="AMP-dependent synthetase/ligase" evidence="7">
    <location>
        <begin position="11"/>
        <end position="391"/>
    </location>
</feature>
<dbReference type="GO" id="GO:0016874">
    <property type="term" value="F:ligase activity"/>
    <property type="evidence" value="ECO:0007669"/>
    <property type="project" value="UniProtKB-KW"/>
</dbReference>
<dbReference type="EMBL" id="RKIO01000003">
    <property type="protein sequence ID" value="RSC10350.1"/>
    <property type="molecule type" value="Genomic_DNA"/>
</dbReference>
<dbReference type="InterPro" id="IPR020845">
    <property type="entry name" value="AMP-binding_CS"/>
</dbReference>
<keyword evidence="6" id="KW-0812">Transmembrane</keyword>
<sequence>MAPFTKILLERSNSTPDRLAYRFLSGDSLPEELTYLDLWNYASSLAALLRDKGLEGQRVLLALRAQRDFVIAFYACLLAQVIAVPTAIPRKLLLSDRMERLATDARATAVIFDSAEFESVRIHANGSPLLAIDLRSEETKRAMQARGSSECAVIVVPEKNDIAFLQYTSGSTGDPKGVVVTHGNLTHNSGEINDAMAITHESSVLTALPLFHDMGLIGGVLQPMFAGCPATIMSPVECAQHPEQWIQLISAYQITVSGGPNFMYELAVKARDHHVMKSVDLSKWSVAFCGAEPIRRSTVERFCAAFQPLGFNASAFFPCYGMAESTLFITGNHAVDALDAAREDSKSPMGCGYPRRSTRIAIVDPDTRIALEEGEVGEIWASGPSVAQGYWMRPELTHETFQATLPGQPDAKYLRTGDLGYWKDNCLYVTGRLKDLIIINGKNYAPQDLEDEVESSHEALRPRGSAAFSLSDQEGEHLVIVAELERDWLRRVDDWPQVVSAIRSAISRSHRVNVHDVQFLKPGALPKTSSGKVRRSQCRSEYEQGKNSPAVA</sequence>
<dbReference type="GO" id="GO:0071766">
    <property type="term" value="P:Actinobacterium-type cell wall biogenesis"/>
    <property type="evidence" value="ECO:0007669"/>
    <property type="project" value="UniProtKB-ARBA"/>
</dbReference>
<dbReference type="InterPro" id="IPR045851">
    <property type="entry name" value="AMP-bd_C_sf"/>
</dbReference>
<evidence type="ECO:0000256" key="1">
    <source>
        <dbReference type="ARBA" id="ARBA00006432"/>
    </source>
</evidence>
<dbReference type="SUPFAM" id="SSF56801">
    <property type="entry name" value="Acetyl-CoA synthetase-like"/>
    <property type="match status" value="1"/>
</dbReference>
<evidence type="ECO:0000313" key="9">
    <source>
        <dbReference type="EMBL" id="RSC10350.1"/>
    </source>
</evidence>
<dbReference type="FunFam" id="3.40.50.12780:FF:000013">
    <property type="entry name" value="Long-chain-fatty-acid--AMP ligase FadD32"/>
    <property type="match status" value="1"/>
</dbReference>
<proteinExistence type="inferred from homology"/>
<dbReference type="InterPro" id="IPR040097">
    <property type="entry name" value="FAAL/FAAC"/>
</dbReference>
<dbReference type="Proteomes" id="UP000272140">
    <property type="component" value="Unassembled WGS sequence"/>
</dbReference>
<protein>
    <submittedName>
        <fullName evidence="9">Fatty acyl-AMP ligase</fullName>
    </submittedName>
</protein>
<dbReference type="AlphaFoldDB" id="A0A427NS52"/>
<dbReference type="Gene3D" id="3.40.50.12780">
    <property type="entry name" value="N-terminal domain of ligase-like"/>
    <property type="match status" value="1"/>
</dbReference>
<dbReference type="GO" id="GO:0005886">
    <property type="term" value="C:plasma membrane"/>
    <property type="evidence" value="ECO:0007669"/>
    <property type="project" value="TreeGrafter"/>
</dbReference>
<gene>
    <name evidence="9" type="ORF">EGT41_18015</name>
</gene>
<dbReference type="RefSeq" id="WP_082409457.1">
    <property type="nucleotide sequence ID" value="NZ_RKIO01000003.1"/>
</dbReference>
<evidence type="ECO:0000259" key="8">
    <source>
        <dbReference type="Pfam" id="PF23024"/>
    </source>
</evidence>
<evidence type="ECO:0000256" key="4">
    <source>
        <dbReference type="ARBA" id="ARBA00023098"/>
    </source>
</evidence>
<dbReference type="Pfam" id="PF00501">
    <property type="entry name" value="AMP-binding"/>
    <property type="match status" value="1"/>
</dbReference>
<dbReference type="InterPro" id="IPR025110">
    <property type="entry name" value="AMP-bd_C"/>
</dbReference>
<dbReference type="InterPro" id="IPR000873">
    <property type="entry name" value="AMP-dep_synth/lig_dom"/>
</dbReference>
<dbReference type="Pfam" id="PF23024">
    <property type="entry name" value="AMP-dom_DIP2-like"/>
    <property type="match status" value="1"/>
</dbReference>
<evidence type="ECO:0000256" key="6">
    <source>
        <dbReference type="SAM" id="Phobius"/>
    </source>
</evidence>
<evidence type="ECO:0000256" key="5">
    <source>
        <dbReference type="SAM" id="MobiDB-lite"/>
    </source>
</evidence>
<dbReference type="PANTHER" id="PTHR22754:SF32">
    <property type="entry name" value="DISCO-INTERACTING PROTEIN 2"/>
    <property type="match status" value="1"/>
</dbReference>
<dbReference type="CDD" id="cd05931">
    <property type="entry name" value="FAAL"/>
    <property type="match status" value="1"/>
</dbReference>
<accession>A0A427NS52</accession>
<dbReference type="InterPro" id="IPR042099">
    <property type="entry name" value="ANL_N_sf"/>
</dbReference>
<feature type="domain" description="AMP-binding enzyme C-terminal" evidence="8">
    <location>
        <begin position="435"/>
        <end position="546"/>
    </location>
</feature>
<keyword evidence="6" id="KW-0472">Membrane</keyword>
<name>A0A427NS52_9BURK</name>
<keyword evidence="3" id="KW-0276">Fatty acid metabolism</keyword>
<evidence type="ECO:0000256" key="3">
    <source>
        <dbReference type="ARBA" id="ARBA00022832"/>
    </source>
</evidence>
<feature type="transmembrane region" description="Helical" evidence="6">
    <location>
        <begin position="69"/>
        <end position="88"/>
    </location>
</feature>
<dbReference type="GO" id="GO:0006633">
    <property type="term" value="P:fatty acid biosynthetic process"/>
    <property type="evidence" value="ECO:0007669"/>
    <property type="project" value="TreeGrafter"/>
</dbReference>
<keyword evidence="6" id="KW-1133">Transmembrane helix</keyword>
<dbReference type="PANTHER" id="PTHR22754">
    <property type="entry name" value="DISCO-INTERACTING PROTEIN 2 DIP2 -RELATED"/>
    <property type="match status" value="1"/>
</dbReference>
<feature type="region of interest" description="Disordered" evidence="5">
    <location>
        <begin position="525"/>
        <end position="552"/>
    </location>
</feature>
<evidence type="ECO:0000313" key="10">
    <source>
        <dbReference type="Proteomes" id="UP000272140"/>
    </source>
</evidence>
<reference evidence="10" key="1">
    <citation type="submission" date="2018-11" db="EMBL/GenBank/DDBJ databases">
        <title>FDA dAtabase for Regulatory Grade micrObial Sequences (FDA-ARGOS): Supporting development and validation of Infectious Disease Dx tests.</title>
        <authorList>
            <person name="Goldberg B."/>
            <person name="Campos J."/>
            <person name="Tallon L."/>
            <person name="Sadzewicz L."/>
            <person name="Zhao X."/>
            <person name="Vavikolanu K."/>
            <person name="Mehta A."/>
            <person name="Aluvathingal J."/>
            <person name="Nadendla S."/>
            <person name="Geyer C."/>
            <person name="Nandy P."/>
            <person name="Yan Y."/>
            <person name="Sichtig H."/>
        </authorList>
    </citation>
    <scope>NUCLEOTIDE SEQUENCE [LARGE SCALE GENOMIC DNA]</scope>
    <source>
        <strain evidence="10">FDAARGOS_544</strain>
    </source>
</reference>
<evidence type="ECO:0000256" key="2">
    <source>
        <dbReference type="ARBA" id="ARBA00022598"/>
    </source>
</evidence>
<evidence type="ECO:0000259" key="7">
    <source>
        <dbReference type="Pfam" id="PF00501"/>
    </source>
</evidence>
<dbReference type="Gene3D" id="3.30.300.30">
    <property type="match status" value="1"/>
</dbReference>
<dbReference type="GO" id="GO:0070566">
    <property type="term" value="F:adenylyltransferase activity"/>
    <property type="evidence" value="ECO:0007669"/>
    <property type="project" value="TreeGrafter"/>
</dbReference>
<keyword evidence="2 9" id="KW-0436">Ligase</keyword>
<comment type="caution">
    <text evidence="9">The sequence shown here is derived from an EMBL/GenBank/DDBJ whole genome shotgun (WGS) entry which is preliminary data.</text>
</comment>
<dbReference type="PROSITE" id="PS00455">
    <property type="entry name" value="AMP_BINDING"/>
    <property type="match status" value="1"/>
</dbReference>
<organism evidence="9 10">
    <name type="scientific">Burkholderia cenocepacia</name>
    <dbReference type="NCBI Taxonomy" id="95486"/>
    <lineage>
        <taxon>Bacteria</taxon>
        <taxon>Pseudomonadati</taxon>
        <taxon>Pseudomonadota</taxon>
        <taxon>Betaproteobacteria</taxon>
        <taxon>Burkholderiales</taxon>
        <taxon>Burkholderiaceae</taxon>
        <taxon>Burkholderia</taxon>
        <taxon>Burkholderia cepacia complex</taxon>
    </lineage>
</organism>
<keyword evidence="4" id="KW-0443">Lipid metabolism</keyword>
<comment type="similarity">
    <text evidence="1">Belongs to the ATP-dependent AMP-binding enzyme family.</text>
</comment>